<dbReference type="NCBIfam" id="TIGR04183">
    <property type="entry name" value="Por_Secre_tail"/>
    <property type="match status" value="1"/>
</dbReference>
<name>A0AAU8FQT2_9BACT</name>
<keyword evidence="1 2" id="KW-0732">Signal</keyword>
<dbReference type="InterPro" id="IPR026444">
    <property type="entry name" value="Secre_tail"/>
</dbReference>
<dbReference type="EMBL" id="CP159289">
    <property type="protein sequence ID" value="XCH26745.1"/>
    <property type="molecule type" value="Genomic_DNA"/>
</dbReference>
<gene>
    <name evidence="4" type="ORF">ABV298_10245</name>
</gene>
<dbReference type="Gene3D" id="2.60.120.260">
    <property type="entry name" value="Galactose-binding domain-like"/>
    <property type="match status" value="2"/>
</dbReference>
<evidence type="ECO:0000256" key="2">
    <source>
        <dbReference type="SAM" id="SignalP"/>
    </source>
</evidence>
<dbReference type="GO" id="GO:0030246">
    <property type="term" value="F:carbohydrate binding"/>
    <property type="evidence" value="ECO:0007669"/>
    <property type="project" value="InterPro"/>
</dbReference>
<feature type="signal peptide" evidence="2">
    <location>
        <begin position="1"/>
        <end position="18"/>
    </location>
</feature>
<dbReference type="InterPro" id="IPR006584">
    <property type="entry name" value="Cellulose-bd_IV"/>
</dbReference>
<dbReference type="PROSITE" id="PS51175">
    <property type="entry name" value="CBM6"/>
    <property type="match status" value="2"/>
</dbReference>
<dbReference type="RefSeq" id="WP_353722028.1">
    <property type="nucleotide sequence ID" value="NZ_CP159289.1"/>
</dbReference>
<evidence type="ECO:0000259" key="3">
    <source>
        <dbReference type="PROSITE" id="PS51175"/>
    </source>
</evidence>
<feature type="domain" description="CBM6" evidence="3">
    <location>
        <begin position="152"/>
        <end position="272"/>
    </location>
</feature>
<sequence>MIKIFTLCFFIISFSLQAQLLPGKIEAEDFTAMNAIGTEPTLDAGGGLNVGWIGDGSWMDYAVQTTSAGYYTFRFRISNGYSPEATLVLQSAAGITLGHIVLPQTGGMQGWQTVSFVALLPQGNQTIRVLAGKGGWNFNWFEVSASRLLAFGKVEAESFDAMLDVRTEETSDEGGGRNVGYIDDNDWMDYNLDLAEAGDYKIRFRVANQYGNGVIRIENAPGMVLGQVNVPQTGGWQSWVTIGTTVSLPAGSQVIRIFAVSGAFNLNWFELIPGSARDQSVITFAPIPDKNLTDAPFNLTATSTNPETPIQFTSSDPSIVSVSDISGIWKASIHSSGQATITASQAGNDNYLAAESVARTFVVSDNSNPPAPALGARIPIDPKRWYQLTNAANGLEGLFDGNTQENVFTGWGKVINNYEAYYPLKDGEQITLNGVKFFDFTGTAQDFPMVLSVITDQWERIPVATFTGEVYNGWVGPYPDRQLSGDAQFRLDQPMNNIRYLVITMSNTLPTEIEFYGSYTPGTEPAKPARTRHIKLNDMLGVNGYEWYFQDGIHTESLVEAKVQVAKSFTGLRHYMDWEKLESSEGVYSYNPTLSGSWNYDLIYERCRQEGIEVLACLKTQPGWMRETYPQDQRDPENVPVRYRKNFTDPLSYIEQAKVAFQYAARYGSNPNVDPSLLSVSTTPRWTGDPVNTIRIGLGLIKYIECDNERDKWWKGRKGYQTAREYAANMSAFYDGHKNTMGPGVGVKNADPNMKVVIAGLVTGPDFVKGMVDWCKEFRGYNADGTVNLCWDVVNFHLYTDNASSNQSGTSTRGAAPEVTNAKQLLEDFVRVTREVSNDLPVWNTESGYDVHQDSPLKAIPIGNKSALQTHADWVLRTALFSARNGIEKLFFYQMYDDNGSGGMFASSGFVNNDLTRRPSADYFLQTQRLFGQYEYKETLNSDPIVDRYELNGQSLYILTVPDETGRTAEYTIDLNQPGIARIYTPTAGADQMTMTELPIVDGKVTVTAGETPIFVLAAENPNARQAAAETVTQVGKAKMQLHTDVNVYPNPASDFVSIHFANDNAGQIEIRIFDAKSGTLYENRKVNKTTGRFAHHLNITSFPSGVYIVEIRQGEDRAFRKIAKTN</sequence>
<dbReference type="CDD" id="cd04080">
    <property type="entry name" value="CBM6_cellulase-like"/>
    <property type="match status" value="2"/>
</dbReference>
<dbReference type="Pfam" id="PF18962">
    <property type="entry name" value="Por_Secre_tail"/>
    <property type="match status" value="1"/>
</dbReference>
<dbReference type="InterPro" id="IPR017853">
    <property type="entry name" value="GH"/>
</dbReference>
<dbReference type="Gene3D" id="3.20.20.80">
    <property type="entry name" value="Glycosidases"/>
    <property type="match status" value="1"/>
</dbReference>
<evidence type="ECO:0000313" key="4">
    <source>
        <dbReference type="EMBL" id="XCH26745.1"/>
    </source>
</evidence>
<dbReference type="AlphaFoldDB" id="A0AAU8FQT2"/>
<dbReference type="InterPro" id="IPR008979">
    <property type="entry name" value="Galactose-bd-like_sf"/>
</dbReference>
<organism evidence="4">
    <name type="scientific">Dyadobacter sp. 676</name>
    <dbReference type="NCBI Taxonomy" id="3088362"/>
    <lineage>
        <taxon>Bacteria</taxon>
        <taxon>Pseudomonadati</taxon>
        <taxon>Bacteroidota</taxon>
        <taxon>Cytophagia</taxon>
        <taxon>Cytophagales</taxon>
        <taxon>Spirosomataceae</taxon>
        <taxon>Dyadobacter</taxon>
    </lineage>
</organism>
<dbReference type="SMART" id="SM00606">
    <property type="entry name" value="CBD_IV"/>
    <property type="match status" value="2"/>
</dbReference>
<dbReference type="SUPFAM" id="SSF49785">
    <property type="entry name" value="Galactose-binding domain-like"/>
    <property type="match status" value="2"/>
</dbReference>
<proteinExistence type="predicted"/>
<dbReference type="Gene3D" id="2.60.40.1080">
    <property type="match status" value="1"/>
</dbReference>
<protein>
    <submittedName>
        <fullName evidence="4">Carbohydrate-binding protein</fullName>
    </submittedName>
</protein>
<dbReference type="InterPro" id="IPR005084">
    <property type="entry name" value="CBM6"/>
</dbReference>
<feature type="chain" id="PRO_5043448333" evidence="2">
    <location>
        <begin position="19"/>
        <end position="1127"/>
    </location>
</feature>
<dbReference type="SUPFAM" id="SSF51445">
    <property type="entry name" value="(Trans)glycosidases"/>
    <property type="match status" value="1"/>
</dbReference>
<accession>A0AAU8FQT2</accession>
<evidence type="ECO:0000256" key="1">
    <source>
        <dbReference type="ARBA" id="ARBA00022729"/>
    </source>
</evidence>
<feature type="domain" description="CBM6" evidence="3">
    <location>
        <begin position="23"/>
        <end position="144"/>
    </location>
</feature>
<dbReference type="Pfam" id="PF03422">
    <property type="entry name" value="CBM_6"/>
    <property type="match status" value="2"/>
</dbReference>
<reference evidence="4" key="1">
    <citation type="submission" date="2024-06" db="EMBL/GenBank/DDBJ databases">
        <title>Sequencing and assembly of the genome of Dyadobacter sp. strain 676, a symbiont of Cyamopsis tetragonoloba.</title>
        <authorList>
            <person name="Guro P."/>
            <person name="Sazanova A."/>
            <person name="Kuznetsova I."/>
            <person name="Belimov A."/>
            <person name="Safronova V."/>
        </authorList>
    </citation>
    <scope>NUCLEOTIDE SEQUENCE</scope>
    <source>
        <strain evidence="4">676</strain>
    </source>
</reference>